<evidence type="ECO:0000313" key="2">
    <source>
        <dbReference type="EMBL" id="QOT79446.1"/>
    </source>
</evidence>
<feature type="compositionally biased region" description="Low complexity" evidence="1">
    <location>
        <begin position="47"/>
        <end position="60"/>
    </location>
</feature>
<sequence>MKPRLLILGGALAITVVLAILANRDPAGAVVAAVERGPASAQRERPTAAVATAQAPGPATDAGPAEIAALRDRNELLGGDAQGPASLFASHNWTPAPPPPPPAPVVAGPPPTPTAPPLPFTYLGKKLENGKWEAYLARGGETYVVHEQSVLDGQYRAEAITSNTLTLTYLPLRQTQRLAIGGE</sequence>
<gene>
    <name evidence="2" type="ORF">F7R26_032510</name>
</gene>
<proteinExistence type="predicted"/>
<dbReference type="GeneID" id="98405690"/>
<dbReference type="EMBL" id="CP062804">
    <property type="protein sequence ID" value="QOT79446.1"/>
    <property type="molecule type" value="Genomic_DNA"/>
</dbReference>
<protein>
    <recommendedName>
        <fullName evidence="4">Secretion system X translation initiation factor</fullName>
    </recommendedName>
</protein>
<name>A0A643FLL7_9BURK</name>
<evidence type="ECO:0008006" key="4">
    <source>
        <dbReference type="Google" id="ProtNLM"/>
    </source>
</evidence>
<dbReference type="AlphaFoldDB" id="A0A643FLL7"/>
<feature type="region of interest" description="Disordered" evidence="1">
    <location>
        <begin position="38"/>
        <end position="62"/>
    </location>
</feature>
<evidence type="ECO:0000313" key="3">
    <source>
        <dbReference type="Proteomes" id="UP000397656"/>
    </source>
</evidence>
<dbReference type="Proteomes" id="UP000397656">
    <property type="component" value="Chromosome 2"/>
</dbReference>
<accession>A0A643FLL7</accession>
<evidence type="ECO:0000256" key="1">
    <source>
        <dbReference type="SAM" id="MobiDB-lite"/>
    </source>
</evidence>
<reference evidence="2 3" key="1">
    <citation type="submission" date="2020-10" db="EMBL/GenBank/DDBJ databases">
        <title>Complete genome sequence of Cupriavidus basilensis CCUG 49340T.</title>
        <authorList>
            <person name="Salva-Serra F."/>
            <person name="Donoso R.A."/>
            <person name="Cho K.H."/>
            <person name="Yoo J.A."/>
            <person name="Lee K."/>
            <person name="Yoon S.-H."/>
            <person name="Perez-Pantoja D."/>
            <person name="Moore E.R.B."/>
        </authorList>
    </citation>
    <scope>NUCLEOTIDE SEQUENCE [LARGE SCALE GENOMIC DNA]</scope>
    <source>
        <strain evidence="3">CCUG 49340</strain>
    </source>
</reference>
<dbReference type="RefSeq" id="WP_150991090.1">
    <property type="nucleotide sequence ID" value="NZ_CP062804.1"/>
</dbReference>
<organism evidence="2 3">
    <name type="scientific">Cupriavidus basilensis</name>
    <dbReference type="NCBI Taxonomy" id="68895"/>
    <lineage>
        <taxon>Bacteria</taxon>
        <taxon>Pseudomonadati</taxon>
        <taxon>Pseudomonadota</taxon>
        <taxon>Betaproteobacteria</taxon>
        <taxon>Burkholderiales</taxon>
        <taxon>Burkholderiaceae</taxon>
        <taxon>Cupriavidus</taxon>
    </lineage>
</organism>